<sequence>MPRIPKWLGDTMETVFSRMIIPVEVTGTEYLFPDLKRVIMEGDFTKARYAPGNVIEFRVTDTDFRHYTLSAFDREKGICEMLVYLHGRGVGSNWAATLKVGSRARLMGPGGKIKYKEAATRHFVFGDETSVGLMECITREAMKRGHTCYCLAELDPPHHSWTHRLGFQAVTVEKDYEPAARYAAESIAAMDAAFWQQWKDAAFYITGRAKSIQAVRRVLVQKGITLKNILTEPYWAEGKTGL</sequence>
<dbReference type="PANTHER" id="PTHR30157">
    <property type="entry name" value="FERRIC REDUCTASE, NADPH-DEPENDENT"/>
    <property type="match status" value="1"/>
</dbReference>
<feature type="domain" description="FAD-binding FR-type" evidence="2">
    <location>
        <begin position="18"/>
        <end position="116"/>
    </location>
</feature>
<proteinExistence type="inferred from homology"/>
<dbReference type="InterPro" id="IPR013113">
    <property type="entry name" value="SIP_FAD-bd"/>
</dbReference>
<evidence type="ECO:0000259" key="2">
    <source>
        <dbReference type="PROSITE" id="PS51384"/>
    </source>
</evidence>
<dbReference type="PANTHER" id="PTHR30157:SF0">
    <property type="entry name" value="NADPH-DEPENDENT FERRIC-CHELATE REDUCTASE"/>
    <property type="match status" value="1"/>
</dbReference>
<evidence type="ECO:0000313" key="3">
    <source>
        <dbReference type="EMBL" id="ANH80482.1"/>
    </source>
</evidence>
<dbReference type="Proteomes" id="UP000077667">
    <property type="component" value="Chromosome"/>
</dbReference>
<dbReference type="Gene3D" id="2.40.30.10">
    <property type="entry name" value="Translation factors"/>
    <property type="match status" value="1"/>
</dbReference>
<dbReference type="STRING" id="1176587.A8C56_05290"/>
<comment type="similarity">
    <text evidence="1">Belongs to the SIP oxidoreductase family.</text>
</comment>
<dbReference type="KEGG" id="nia:A8C56_05290"/>
<dbReference type="InterPro" id="IPR017927">
    <property type="entry name" value="FAD-bd_FR_type"/>
</dbReference>
<dbReference type="RefSeq" id="WP_067753021.1">
    <property type="nucleotide sequence ID" value="NZ_CP015772.1"/>
</dbReference>
<dbReference type="PROSITE" id="PS51384">
    <property type="entry name" value="FAD_FR"/>
    <property type="match status" value="1"/>
</dbReference>
<reference evidence="3 4" key="1">
    <citation type="submission" date="2016-05" db="EMBL/GenBank/DDBJ databases">
        <title>Niabella ginsenosidivorans BS26 whole genome sequencing.</title>
        <authorList>
            <person name="Im W.T."/>
            <person name="Siddiqi M.Z."/>
        </authorList>
    </citation>
    <scope>NUCLEOTIDE SEQUENCE [LARGE SCALE GENOMIC DNA]</scope>
    <source>
        <strain evidence="3 4">BS26</strain>
    </source>
</reference>
<name>A0A1A9I1B1_9BACT</name>
<accession>A0A1A9I1B1</accession>
<dbReference type="CDD" id="cd06193">
    <property type="entry name" value="siderophore_interacting"/>
    <property type="match status" value="1"/>
</dbReference>
<dbReference type="InterPro" id="IPR017938">
    <property type="entry name" value="Riboflavin_synthase-like_b-brl"/>
</dbReference>
<evidence type="ECO:0000256" key="1">
    <source>
        <dbReference type="ARBA" id="ARBA00035644"/>
    </source>
</evidence>
<dbReference type="Gene3D" id="3.40.50.80">
    <property type="entry name" value="Nucleotide-binding domain of ferredoxin-NADP reductase (FNR) module"/>
    <property type="match status" value="1"/>
</dbReference>
<protein>
    <recommendedName>
        <fullName evidence="2">FAD-binding FR-type domain-containing protein</fullName>
    </recommendedName>
</protein>
<dbReference type="Pfam" id="PF04954">
    <property type="entry name" value="SIP"/>
    <property type="match status" value="1"/>
</dbReference>
<dbReference type="EMBL" id="CP015772">
    <property type="protein sequence ID" value="ANH80482.1"/>
    <property type="molecule type" value="Genomic_DNA"/>
</dbReference>
<dbReference type="InterPro" id="IPR039374">
    <property type="entry name" value="SIP_fam"/>
</dbReference>
<dbReference type="AlphaFoldDB" id="A0A1A9I1B1"/>
<dbReference type="OrthoDB" id="9814826at2"/>
<dbReference type="Pfam" id="PF08021">
    <property type="entry name" value="FAD_binding_9"/>
    <property type="match status" value="1"/>
</dbReference>
<organism evidence="3 4">
    <name type="scientific">Niabella ginsenosidivorans</name>
    <dbReference type="NCBI Taxonomy" id="1176587"/>
    <lineage>
        <taxon>Bacteria</taxon>
        <taxon>Pseudomonadati</taxon>
        <taxon>Bacteroidota</taxon>
        <taxon>Chitinophagia</taxon>
        <taxon>Chitinophagales</taxon>
        <taxon>Chitinophagaceae</taxon>
        <taxon>Niabella</taxon>
    </lineage>
</organism>
<evidence type="ECO:0000313" key="4">
    <source>
        <dbReference type="Proteomes" id="UP000077667"/>
    </source>
</evidence>
<dbReference type="InterPro" id="IPR007037">
    <property type="entry name" value="SIP_rossman_dom"/>
</dbReference>
<keyword evidence="4" id="KW-1185">Reference proteome</keyword>
<dbReference type="InterPro" id="IPR039261">
    <property type="entry name" value="FNR_nucleotide-bd"/>
</dbReference>
<dbReference type="SUPFAM" id="SSF63380">
    <property type="entry name" value="Riboflavin synthase domain-like"/>
    <property type="match status" value="1"/>
</dbReference>
<gene>
    <name evidence="3" type="ORF">A8C56_05290</name>
</gene>
<dbReference type="GO" id="GO:0016491">
    <property type="term" value="F:oxidoreductase activity"/>
    <property type="evidence" value="ECO:0007669"/>
    <property type="project" value="InterPro"/>
</dbReference>